<dbReference type="GO" id="GO:0050806">
    <property type="term" value="P:positive regulation of synaptic transmission"/>
    <property type="evidence" value="ECO:0007669"/>
    <property type="project" value="TreeGrafter"/>
</dbReference>
<evidence type="ECO:0000256" key="9">
    <source>
        <dbReference type="ARBA" id="ARBA00023136"/>
    </source>
</evidence>
<keyword evidence="1" id="KW-1003">Cell membrane</keyword>
<dbReference type="SUPFAM" id="SSF49899">
    <property type="entry name" value="Concanavalin A-like lectins/glucanases"/>
    <property type="match status" value="1"/>
</dbReference>
<keyword evidence="3 17" id="KW-0732">Signal</keyword>
<feature type="signal peptide" evidence="17">
    <location>
        <begin position="1"/>
        <end position="29"/>
    </location>
</feature>
<dbReference type="SMART" id="SM00112">
    <property type="entry name" value="CA"/>
    <property type="match status" value="2"/>
</dbReference>
<feature type="region of interest" description="Disordered" evidence="15">
    <location>
        <begin position="121"/>
        <end position="179"/>
    </location>
</feature>
<evidence type="ECO:0000256" key="17">
    <source>
        <dbReference type="SAM" id="SignalP"/>
    </source>
</evidence>
<sequence>MPLLGGHTAMRAVSLAVVTVILGAQWSAARVPQFAIGEEFRAYYSKHHIPLQHEQRDYYHVYVRENTKDLIVEPRIQVVPSAEETSGTGTKSAGQTNSEVDDVCEYKILPVVKVPAAGKKNATVTGTGSDGVMDSAGGGEATRTRSTSTTTTTTTQDEYSDDEEEDDDGDEREEEEALPFTIRPSKEDKHEAVLEAVKKLNCEHKGQYEFDIVAVSCNGEVSKSAKVVVNVEDVNEYEPKFTKSSYQATVEEGQLLSNILQVEAFDEDCSEDYSKIARYELLESAGPTNPFAIDEQGVVRNIRPLNFTENRRFFVTVMAYDAGGKRSLYPASVEITVRPRCTPSWKGMPERVDYVPDSAQVKLYPAARLDLCPNPSASLASVVGAAGLCAGIEKITGHVTLRNDHIGKGCDREDKLPLQVLRKRCSTKIHPHSSLIELLPGKPTSGQVNYPKMDANTTTTHGSNILKFDGTSTAVVLTSEKLNPDMFNRSFTITTWLKRDAPINKTYDHKFPKEHVLCISDDHVKSRHHVALYVRNCRLGLLLRREPRNGDQVTVFRPAEWRWNLEGQLCSGEWHHYAISVNYPDVKLFIDGKEFEDDSATEIIDDWALHPVKGLQTTTVVGACWQGGQKKMDQYLRGYLDGLSILVNETEEESVVQCMQKCAERVTVPEKASSSRAVFSMLDSDENEMLVEGYEPEAFQSLIKQISYENDRMYPTPGARFVDIRTTIQCKSVDGNTSKVAPIELPVITMRVEVAEAMPPTVTLTGPALFTIDGMDNPDPTIFETGVKILDSLTISVMRASSSTGSRDGKEFKMPDYESLVKKFSRDETQLDLCTITLRSAQIHEDVTLVVPETLAKPLSMDVRQTKESPREKQWTIQGTGTTNEIPDFLTILRDVRLKFLHGLQMEHSEIMMSVSLVCVEMFSKIPSAQYTVEIDLKNFEHFELKAPVVKISAQVRRNVQPVVSHLATHVEHVGVERPIIRAHDRERDMDAFYGPRSVFSVPQFHGGPDVGHMTSTGLAITVVVIVCVSFFIFLVFAGVMKIRNIHNRTRRDEDPELQDVHRPKKSRLNMKGLRKLRKSLSGKGKRPASLDLDDDDLEDEDAELKQKQKSDMDWDDSGMSITVNPLEETQVPISDCEYDEDHEEDDDQRDYDDGDMSEEEKENGMMHCQGHIVQDDEDSSNECDQCSMPNRGMDTCLPPHNIRRSQSCVETFTKAKDGGRMTRSELEWDDQI</sequence>
<dbReference type="Pfam" id="PF19699">
    <property type="entry name" value="CLSTN_C"/>
    <property type="match status" value="1"/>
</dbReference>
<comment type="similarity">
    <text evidence="13">Belongs to the calsyntenin family.</text>
</comment>
<evidence type="ECO:0000256" key="1">
    <source>
        <dbReference type="ARBA" id="ARBA00022475"/>
    </source>
</evidence>
<dbReference type="PANTHER" id="PTHR14139:SF2">
    <property type="entry name" value="CALSYNTENIN-1"/>
    <property type="match status" value="1"/>
</dbReference>
<dbReference type="EMBL" id="MTYJ01000026">
    <property type="protein sequence ID" value="OQV20933.1"/>
    <property type="molecule type" value="Genomic_DNA"/>
</dbReference>
<feature type="compositionally biased region" description="Acidic residues" evidence="15">
    <location>
        <begin position="158"/>
        <end position="177"/>
    </location>
</feature>
<dbReference type="GO" id="GO:0005509">
    <property type="term" value="F:calcium ion binding"/>
    <property type="evidence" value="ECO:0007669"/>
    <property type="project" value="UniProtKB-UniRule"/>
</dbReference>
<feature type="domain" description="Cadherin" evidence="18">
    <location>
        <begin position="242"/>
        <end position="345"/>
    </location>
</feature>
<dbReference type="GO" id="GO:0051965">
    <property type="term" value="P:positive regulation of synapse assembly"/>
    <property type="evidence" value="ECO:0007669"/>
    <property type="project" value="TreeGrafter"/>
</dbReference>
<protein>
    <submittedName>
        <fullName evidence="19">Calsyntenin-1</fullName>
    </submittedName>
</protein>
<evidence type="ECO:0000259" key="18">
    <source>
        <dbReference type="PROSITE" id="PS50268"/>
    </source>
</evidence>
<dbReference type="InterPro" id="IPR015919">
    <property type="entry name" value="Cadherin-like_sf"/>
</dbReference>
<dbReference type="AlphaFoldDB" id="A0A1W0X0F3"/>
<dbReference type="GO" id="GO:0009986">
    <property type="term" value="C:cell surface"/>
    <property type="evidence" value="ECO:0007669"/>
    <property type="project" value="TreeGrafter"/>
</dbReference>
<dbReference type="PANTHER" id="PTHR14139">
    <property type="entry name" value="CALSYNTENIN"/>
    <property type="match status" value="1"/>
</dbReference>
<evidence type="ECO:0000313" key="19">
    <source>
        <dbReference type="EMBL" id="OQV20933.1"/>
    </source>
</evidence>
<evidence type="ECO:0000256" key="16">
    <source>
        <dbReference type="SAM" id="Phobius"/>
    </source>
</evidence>
<feature type="compositionally biased region" description="Basic and acidic residues" evidence="15">
    <location>
        <begin position="1104"/>
        <end position="1113"/>
    </location>
</feature>
<evidence type="ECO:0000256" key="3">
    <source>
        <dbReference type="ARBA" id="ARBA00022729"/>
    </source>
</evidence>
<evidence type="ECO:0000256" key="6">
    <source>
        <dbReference type="ARBA" id="ARBA00022889"/>
    </source>
</evidence>
<feature type="domain" description="Cadherin" evidence="18">
    <location>
        <begin position="180"/>
        <end position="241"/>
    </location>
</feature>
<accession>A0A1W0X0F3</accession>
<evidence type="ECO:0000256" key="5">
    <source>
        <dbReference type="ARBA" id="ARBA00022837"/>
    </source>
</evidence>
<dbReference type="InterPro" id="IPR002126">
    <property type="entry name" value="Cadherin-like_dom"/>
</dbReference>
<dbReference type="GO" id="GO:0045211">
    <property type="term" value="C:postsynaptic membrane"/>
    <property type="evidence" value="ECO:0007669"/>
    <property type="project" value="UniProtKB-SubCell"/>
</dbReference>
<keyword evidence="5 14" id="KW-0106">Calcium</keyword>
<keyword evidence="7 16" id="KW-1133">Transmembrane helix</keyword>
<evidence type="ECO:0000256" key="7">
    <source>
        <dbReference type="ARBA" id="ARBA00022989"/>
    </source>
</evidence>
<keyword evidence="11" id="KW-0628">Postsynaptic cell membrane</keyword>
<evidence type="ECO:0000256" key="14">
    <source>
        <dbReference type="PROSITE-ProRule" id="PRU00043"/>
    </source>
</evidence>
<dbReference type="InterPro" id="IPR013320">
    <property type="entry name" value="ConA-like_dom_sf"/>
</dbReference>
<dbReference type="InterPro" id="IPR045588">
    <property type="entry name" value="CLSTN_C"/>
</dbReference>
<organism evidence="19 20">
    <name type="scientific">Hypsibius exemplaris</name>
    <name type="common">Freshwater tardigrade</name>
    <dbReference type="NCBI Taxonomy" id="2072580"/>
    <lineage>
        <taxon>Eukaryota</taxon>
        <taxon>Metazoa</taxon>
        <taxon>Ecdysozoa</taxon>
        <taxon>Tardigrada</taxon>
        <taxon>Eutardigrada</taxon>
        <taxon>Parachela</taxon>
        <taxon>Hypsibioidea</taxon>
        <taxon>Hypsibiidae</taxon>
        <taxon>Hypsibius</taxon>
    </lineage>
</organism>
<evidence type="ECO:0000256" key="4">
    <source>
        <dbReference type="ARBA" id="ARBA00022737"/>
    </source>
</evidence>
<proteinExistence type="inferred from homology"/>
<evidence type="ECO:0000256" key="11">
    <source>
        <dbReference type="ARBA" id="ARBA00023257"/>
    </source>
</evidence>
<evidence type="ECO:0000256" key="8">
    <source>
        <dbReference type="ARBA" id="ARBA00023018"/>
    </source>
</evidence>
<dbReference type="Gene3D" id="2.60.120.200">
    <property type="match status" value="1"/>
</dbReference>
<evidence type="ECO:0000256" key="12">
    <source>
        <dbReference type="ARBA" id="ARBA00035006"/>
    </source>
</evidence>
<keyword evidence="6" id="KW-0130">Cell adhesion</keyword>
<keyword evidence="9 16" id="KW-0472">Membrane</keyword>
<dbReference type="PRINTS" id="PR00205">
    <property type="entry name" value="CADHERIN"/>
</dbReference>
<feature type="region of interest" description="Disordered" evidence="15">
    <location>
        <begin position="1079"/>
        <end position="1165"/>
    </location>
</feature>
<evidence type="ECO:0000313" key="20">
    <source>
        <dbReference type="Proteomes" id="UP000192578"/>
    </source>
</evidence>
<evidence type="ECO:0000256" key="13">
    <source>
        <dbReference type="ARBA" id="ARBA00035015"/>
    </source>
</evidence>
<keyword evidence="10" id="KW-0325">Glycoprotein</keyword>
<dbReference type="Gene3D" id="2.60.40.60">
    <property type="entry name" value="Cadherins"/>
    <property type="match status" value="2"/>
</dbReference>
<feature type="compositionally biased region" description="Low complexity" evidence="15">
    <location>
        <begin position="144"/>
        <end position="157"/>
    </location>
</feature>
<dbReference type="GO" id="GO:0007156">
    <property type="term" value="P:homophilic cell adhesion via plasma membrane adhesion molecules"/>
    <property type="evidence" value="ECO:0007669"/>
    <property type="project" value="InterPro"/>
</dbReference>
<evidence type="ECO:0000256" key="10">
    <source>
        <dbReference type="ARBA" id="ARBA00023180"/>
    </source>
</evidence>
<feature type="compositionally biased region" description="Acidic residues" evidence="15">
    <location>
        <begin position="1092"/>
        <end position="1103"/>
    </location>
</feature>
<dbReference type="FunFam" id="2.60.40.60:FF:000025">
    <property type="entry name" value="Calsyntenin 1"/>
    <property type="match status" value="1"/>
</dbReference>
<gene>
    <name evidence="19" type="ORF">BV898_05008</name>
</gene>
<dbReference type="CDD" id="cd11304">
    <property type="entry name" value="Cadherin_repeat"/>
    <property type="match status" value="1"/>
</dbReference>
<comment type="caution">
    <text evidence="19">The sequence shown here is derived from an EMBL/GenBank/DDBJ whole genome shotgun (WGS) entry which is preliminary data.</text>
</comment>
<feature type="compositionally biased region" description="Acidic residues" evidence="15">
    <location>
        <begin position="1137"/>
        <end position="1162"/>
    </location>
</feature>
<dbReference type="OrthoDB" id="10012272at2759"/>
<reference evidence="20" key="1">
    <citation type="submission" date="2017-01" db="EMBL/GenBank/DDBJ databases">
        <title>Comparative genomics of anhydrobiosis in the tardigrade Hypsibius dujardini.</title>
        <authorList>
            <person name="Yoshida Y."/>
            <person name="Koutsovoulos G."/>
            <person name="Laetsch D."/>
            <person name="Stevens L."/>
            <person name="Kumar S."/>
            <person name="Horikawa D."/>
            <person name="Ishino K."/>
            <person name="Komine S."/>
            <person name="Tomita M."/>
            <person name="Blaxter M."/>
            <person name="Arakawa K."/>
        </authorList>
    </citation>
    <scope>NUCLEOTIDE SEQUENCE [LARGE SCALE GENOMIC DNA]</scope>
    <source>
        <strain evidence="20">Z151</strain>
    </source>
</reference>
<evidence type="ECO:0000256" key="2">
    <source>
        <dbReference type="ARBA" id="ARBA00022692"/>
    </source>
</evidence>
<keyword evidence="4" id="KW-0677">Repeat</keyword>
<feature type="transmembrane region" description="Helical" evidence="16">
    <location>
        <begin position="1019"/>
        <end position="1041"/>
    </location>
</feature>
<dbReference type="PROSITE" id="PS50268">
    <property type="entry name" value="CADHERIN_2"/>
    <property type="match status" value="2"/>
</dbReference>
<dbReference type="Proteomes" id="UP000192578">
    <property type="component" value="Unassembled WGS sequence"/>
</dbReference>
<keyword evidence="2 16" id="KW-0812">Transmembrane</keyword>
<evidence type="ECO:0000256" key="15">
    <source>
        <dbReference type="SAM" id="MobiDB-lite"/>
    </source>
</evidence>
<name>A0A1W0X0F3_HYPEX</name>
<feature type="chain" id="PRO_5013320452" evidence="17">
    <location>
        <begin position="30"/>
        <end position="1233"/>
    </location>
</feature>
<dbReference type="SUPFAM" id="SSF49313">
    <property type="entry name" value="Cadherin-like"/>
    <property type="match status" value="2"/>
</dbReference>
<keyword evidence="20" id="KW-1185">Reference proteome</keyword>
<keyword evidence="8" id="KW-0770">Synapse</keyword>
<comment type="subcellular location">
    <subcellularLocation>
        <location evidence="12">Postsynaptic cell membrane</location>
        <topology evidence="12">Single-pass type I membrane protein</topology>
    </subcellularLocation>
</comment>